<organism evidence="4 5">
    <name type="scientific">Microdochium trichocladiopsis</name>
    <dbReference type="NCBI Taxonomy" id="1682393"/>
    <lineage>
        <taxon>Eukaryota</taxon>
        <taxon>Fungi</taxon>
        <taxon>Dikarya</taxon>
        <taxon>Ascomycota</taxon>
        <taxon>Pezizomycotina</taxon>
        <taxon>Sordariomycetes</taxon>
        <taxon>Xylariomycetidae</taxon>
        <taxon>Xylariales</taxon>
        <taxon>Microdochiaceae</taxon>
        <taxon>Microdochium</taxon>
    </lineage>
</organism>
<dbReference type="FunFam" id="3.40.50.1820:FF:000039">
    <property type="entry name" value="Esterase ybfF"/>
    <property type="match status" value="1"/>
</dbReference>
<sequence>MLSPAVCRTATAGLARLPASRLAPVTPRFFATQTGTIDLAYDLHEPPKSDRSRQDAPIIFMHGLFGSKKNNRSVSKVLARDLKRHVFAVDLRNHGESPHAPIHNYTAMAEDVAAFINQNGIENPTLIGHSMGAKTAMALALDQPDLISDFVSVDNAPLDAALNGSFAKYIQGMRKIEDAGVTRQSDADKILAEYESDLTIRQFLLGNLARNEDGVQKFRVPLATLAKSLDNLGDFPFKDPNQARFVKPALFVRGTKSRYVPDEAIPIIGQFFPRFQMVDVDAGHWVTSEKPQEFLKAVIEFLKPQE</sequence>
<dbReference type="SUPFAM" id="SSF53474">
    <property type="entry name" value="alpha/beta-Hydrolases"/>
    <property type="match status" value="1"/>
</dbReference>
<evidence type="ECO:0000313" key="5">
    <source>
        <dbReference type="Proteomes" id="UP000756346"/>
    </source>
</evidence>
<dbReference type="AlphaFoldDB" id="A0A9P8YB91"/>
<proteinExistence type="inferred from homology"/>
<dbReference type="OrthoDB" id="8119704at2759"/>
<dbReference type="GeneID" id="70188080"/>
<evidence type="ECO:0000313" key="4">
    <source>
        <dbReference type="EMBL" id="KAH7033022.1"/>
    </source>
</evidence>
<feature type="domain" description="AB hydrolase-1" evidence="3">
    <location>
        <begin position="57"/>
        <end position="291"/>
    </location>
</feature>
<evidence type="ECO:0000256" key="1">
    <source>
        <dbReference type="ARBA" id="ARBA00008645"/>
    </source>
</evidence>
<protein>
    <submittedName>
        <fullName evidence="4">Alpha/Beta hydrolase protein</fullName>
    </submittedName>
</protein>
<dbReference type="GO" id="GO:0052689">
    <property type="term" value="F:carboxylic ester hydrolase activity"/>
    <property type="evidence" value="ECO:0007669"/>
    <property type="project" value="TreeGrafter"/>
</dbReference>
<comment type="similarity">
    <text evidence="1">Belongs to the AB hydrolase superfamily.</text>
</comment>
<keyword evidence="2 4" id="KW-0378">Hydrolase</keyword>
<reference evidence="4" key="1">
    <citation type="journal article" date="2021" name="Nat. Commun.">
        <title>Genetic determinants of endophytism in the Arabidopsis root mycobiome.</title>
        <authorList>
            <person name="Mesny F."/>
            <person name="Miyauchi S."/>
            <person name="Thiergart T."/>
            <person name="Pickel B."/>
            <person name="Atanasova L."/>
            <person name="Karlsson M."/>
            <person name="Huettel B."/>
            <person name="Barry K.W."/>
            <person name="Haridas S."/>
            <person name="Chen C."/>
            <person name="Bauer D."/>
            <person name="Andreopoulos W."/>
            <person name="Pangilinan J."/>
            <person name="LaButti K."/>
            <person name="Riley R."/>
            <person name="Lipzen A."/>
            <person name="Clum A."/>
            <person name="Drula E."/>
            <person name="Henrissat B."/>
            <person name="Kohler A."/>
            <person name="Grigoriev I.V."/>
            <person name="Martin F.M."/>
            <person name="Hacquard S."/>
        </authorList>
    </citation>
    <scope>NUCLEOTIDE SEQUENCE</scope>
    <source>
        <strain evidence="4">MPI-CAGE-CH-0230</strain>
    </source>
</reference>
<dbReference type="Proteomes" id="UP000756346">
    <property type="component" value="Unassembled WGS sequence"/>
</dbReference>
<evidence type="ECO:0000259" key="3">
    <source>
        <dbReference type="Pfam" id="PF00561"/>
    </source>
</evidence>
<dbReference type="GO" id="GO:0005739">
    <property type="term" value="C:mitochondrion"/>
    <property type="evidence" value="ECO:0007669"/>
    <property type="project" value="TreeGrafter"/>
</dbReference>
<evidence type="ECO:0000256" key="2">
    <source>
        <dbReference type="ARBA" id="ARBA00022801"/>
    </source>
</evidence>
<dbReference type="PRINTS" id="PR00111">
    <property type="entry name" value="ABHYDROLASE"/>
</dbReference>
<dbReference type="RefSeq" id="XP_046013854.1">
    <property type="nucleotide sequence ID" value="XM_046158534.1"/>
</dbReference>
<name>A0A9P8YB91_9PEZI</name>
<dbReference type="PANTHER" id="PTHR46118:SF4">
    <property type="entry name" value="PROTEIN ABHD11"/>
    <property type="match status" value="1"/>
</dbReference>
<dbReference type="Pfam" id="PF00561">
    <property type="entry name" value="Abhydrolase_1"/>
    <property type="match status" value="1"/>
</dbReference>
<dbReference type="Gene3D" id="3.40.50.1820">
    <property type="entry name" value="alpha/beta hydrolase"/>
    <property type="match status" value="1"/>
</dbReference>
<dbReference type="EMBL" id="JAGTJQ010000004">
    <property type="protein sequence ID" value="KAH7033022.1"/>
    <property type="molecule type" value="Genomic_DNA"/>
</dbReference>
<comment type="caution">
    <text evidence="4">The sequence shown here is derived from an EMBL/GenBank/DDBJ whole genome shotgun (WGS) entry which is preliminary data.</text>
</comment>
<dbReference type="InterPro" id="IPR000073">
    <property type="entry name" value="AB_hydrolase_1"/>
</dbReference>
<dbReference type="PANTHER" id="PTHR46118">
    <property type="entry name" value="PROTEIN ABHD11"/>
    <property type="match status" value="1"/>
</dbReference>
<keyword evidence="5" id="KW-1185">Reference proteome</keyword>
<gene>
    <name evidence="4" type="ORF">B0I36DRAFT_361754</name>
</gene>
<dbReference type="InterPro" id="IPR029058">
    <property type="entry name" value="AB_hydrolase_fold"/>
</dbReference>
<accession>A0A9P8YB91</accession>